<dbReference type="GO" id="GO:0016491">
    <property type="term" value="F:oxidoreductase activity"/>
    <property type="evidence" value="ECO:0007669"/>
    <property type="project" value="InterPro"/>
</dbReference>
<dbReference type="Proteomes" id="UP000472676">
    <property type="component" value="Unassembled WGS sequence"/>
</dbReference>
<feature type="chain" id="PRO_5026937614" evidence="1">
    <location>
        <begin position="28"/>
        <end position="184"/>
    </location>
</feature>
<proteinExistence type="predicted"/>
<dbReference type="InterPro" id="IPR050553">
    <property type="entry name" value="Thioredoxin_ResA/DsbE_sf"/>
</dbReference>
<evidence type="ECO:0000256" key="1">
    <source>
        <dbReference type="SAM" id="SignalP"/>
    </source>
</evidence>
<dbReference type="RefSeq" id="WP_166258965.1">
    <property type="nucleotide sequence ID" value="NZ_JAAMOW010000008.1"/>
</dbReference>
<evidence type="ECO:0000313" key="4">
    <source>
        <dbReference type="Proteomes" id="UP000472676"/>
    </source>
</evidence>
<dbReference type="PANTHER" id="PTHR42852">
    <property type="entry name" value="THIOL:DISULFIDE INTERCHANGE PROTEIN DSBE"/>
    <property type="match status" value="1"/>
</dbReference>
<feature type="domain" description="Thioredoxin" evidence="2">
    <location>
        <begin position="30"/>
        <end position="182"/>
    </location>
</feature>
<dbReference type="AlphaFoldDB" id="A0A6M2BVW1"/>
<reference evidence="3 4" key="1">
    <citation type="journal article" date="2014" name="Int. J. Syst. Evol. Microbiol.">
        <title>Solimonas terrae sp. nov., isolated from soil.</title>
        <authorList>
            <person name="Kim S.J."/>
            <person name="Moon J.Y."/>
            <person name="Weon H.Y."/>
            <person name="Ahn J.H."/>
            <person name="Chen W.M."/>
            <person name="Kwon S.W."/>
        </authorList>
    </citation>
    <scope>NUCLEOTIDE SEQUENCE [LARGE SCALE GENOMIC DNA]</scope>
    <source>
        <strain evidence="3 4">KIS83-12</strain>
    </source>
</reference>
<dbReference type="PROSITE" id="PS51352">
    <property type="entry name" value="THIOREDOXIN_2"/>
    <property type="match status" value="1"/>
</dbReference>
<dbReference type="InterPro" id="IPR013766">
    <property type="entry name" value="Thioredoxin_domain"/>
</dbReference>
<gene>
    <name evidence="3" type="ORF">G7Y85_15080</name>
</gene>
<keyword evidence="1" id="KW-0732">Signal</keyword>
<name>A0A6M2BVW1_9GAMM</name>
<keyword evidence="4" id="KW-1185">Reference proteome</keyword>
<accession>A0A6M2BVW1</accession>
<sequence length="184" mass="20634">MHRHTTTLANGCAALILLLSATVGADAASPALGRPAPAFTHRDAADWLNSKPLTLAGLRGSVVLVDFWAFECWNCYRSFAWLDTIEQRYGEQGLTVIGVHTPELASEYRRDLLQGKIAEYRLRNPVMIDNDHSYWQALGNQYWPAFYLIDRHGIVRGAFVGETHEHDANARQMQAAIEQLLAEQ</sequence>
<dbReference type="InterPro" id="IPR036249">
    <property type="entry name" value="Thioredoxin-like_sf"/>
</dbReference>
<evidence type="ECO:0000313" key="3">
    <source>
        <dbReference type="EMBL" id="NGY06097.1"/>
    </source>
</evidence>
<dbReference type="Pfam" id="PF08534">
    <property type="entry name" value="Redoxin"/>
    <property type="match status" value="1"/>
</dbReference>
<organism evidence="3 4">
    <name type="scientific">Solimonas terrae</name>
    <dbReference type="NCBI Taxonomy" id="1396819"/>
    <lineage>
        <taxon>Bacteria</taxon>
        <taxon>Pseudomonadati</taxon>
        <taxon>Pseudomonadota</taxon>
        <taxon>Gammaproteobacteria</taxon>
        <taxon>Nevskiales</taxon>
        <taxon>Nevskiaceae</taxon>
        <taxon>Solimonas</taxon>
    </lineage>
</organism>
<feature type="signal peptide" evidence="1">
    <location>
        <begin position="1"/>
        <end position="27"/>
    </location>
</feature>
<dbReference type="PANTHER" id="PTHR42852:SF13">
    <property type="entry name" value="PROTEIN DIPZ"/>
    <property type="match status" value="1"/>
</dbReference>
<dbReference type="Gene3D" id="3.40.30.10">
    <property type="entry name" value="Glutaredoxin"/>
    <property type="match status" value="1"/>
</dbReference>
<dbReference type="InterPro" id="IPR013740">
    <property type="entry name" value="Redoxin"/>
</dbReference>
<evidence type="ECO:0000259" key="2">
    <source>
        <dbReference type="PROSITE" id="PS51352"/>
    </source>
</evidence>
<protein>
    <submittedName>
        <fullName evidence="3">Redoxin family protein</fullName>
    </submittedName>
</protein>
<dbReference type="EMBL" id="JAAMOW010000008">
    <property type="protein sequence ID" value="NGY06097.1"/>
    <property type="molecule type" value="Genomic_DNA"/>
</dbReference>
<dbReference type="SUPFAM" id="SSF52833">
    <property type="entry name" value="Thioredoxin-like"/>
    <property type="match status" value="1"/>
</dbReference>
<comment type="caution">
    <text evidence="3">The sequence shown here is derived from an EMBL/GenBank/DDBJ whole genome shotgun (WGS) entry which is preliminary data.</text>
</comment>